<accession>A0A6J4V7Q4</accession>
<feature type="compositionally biased region" description="Basic residues" evidence="1">
    <location>
        <begin position="27"/>
        <end position="39"/>
    </location>
</feature>
<reference evidence="2" key="1">
    <citation type="submission" date="2020-02" db="EMBL/GenBank/DDBJ databases">
        <authorList>
            <person name="Meier V. D."/>
        </authorList>
    </citation>
    <scope>NUCLEOTIDE SEQUENCE</scope>
    <source>
        <strain evidence="2">AVDCRST_MAG19</strain>
    </source>
</reference>
<evidence type="ECO:0000313" key="2">
    <source>
        <dbReference type="EMBL" id="CAA9569371.1"/>
    </source>
</evidence>
<protein>
    <submittedName>
        <fullName evidence="2">Uncharacterized protein</fullName>
    </submittedName>
</protein>
<dbReference type="AlphaFoldDB" id="A0A6J4V7Q4"/>
<gene>
    <name evidence="2" type="ORF">AVDCRST_MAG19-2610</name>
</gene>
<name>A0A6J4V7Q4_9BACT</name>
<dbReference type="EMBL" id="CADCWL010000130">
    <property type="protein sequence ID" value="CAA9569371.1"/>
    <property type="molecule type" value="Genomic_DNA"/>
</dbReference>
<proteinExistence type="predicted"/>
<sequence>EQGDRRPRSGRSHRGGEGAGARSGGRSPRRHRAPGRRLAGHPVSPDRLAGRIGRRRPRR</sequence>
<organism evidence="2">
    <name type="scientific">uncultured Thermomicrobiales bacterium</name>
    <dbReference type="NCBI Taxonomy" id="1645740"/>
    <lineage>
        <taxon>Bacteria</taxon>
        <taxon>Pseudomonadati</taxon>
        <taxon>Thermomicrobiota</taxon>
        <taxon>Thermomicrobia</taxon>
        <taxon>Thermomicrobiales</taxon>
        <taxon>environmental samples</taxon>
    </lineage>
</organism>
<feature type="region of interest" description="Disordered" evidence="1">
    <location>
        <begin position="1"/>
        <end position="59"/>
    </location>
</feature>
<feature type="non-terminal residue" evidence="2">
    <location>
        <position position="59"/>
    </location>
</feature>
<feature type="non-terminal residue" evidence="2">
    <location>
        <position position="1"/>
    </location>
</feature>
<evidence type="ECO:0000256" key="1">
    <source>
        <dbReference type="SAM" id="MobiDB-lite"/>
    </source>
</evidence>